<dbReference type="AlphaFoldDB" id="A0A0Q1DP75"/>
<protein>
    <recommendedName>
        <fullName evidence="3">Adhesin domain-containing protein</fullName>
    </recommendedName>
</protein>
<sequence length="206" mass="23069">MKGTLFVLSFFCLLNLQGQKLVKKAFVNNSISSIQINSQYCYQVNLNTVNTNEIHIEAEIEGEYSKDLVITIEENKTTVLISAGFQPNFNNPNDKLSAHKIISIKLNVTVPNDKRVFVYGTNSNIIMKGNYENLKVKLLDGNCSIDNVGDRVEVTTQKGNILLVTDNGNIMAESTYGKVVKEYIPQGQNQYSLKTIEGNINLRKTK</sequence>
<reference evidence="1 2" key="1">
    <citation type="submission" date="2015-04" db="EMBL/GenBank/DDBJ databases">
        <title>Complete genome of flavobacterium.</title>
        <authorList>
            <person name="Kwon Y.M."/>
            <person name="Kim S.-J."/>
        </authorList>
    </citation>
    <scope>NUCLEOTIDE SEQUENCE [LARGE SCALE GENOMIC DNA]</scope>
    <source>
        <strain evidence="1 2">DK169</strain>
    </source>
</reference>
<evidence type="ECO:0000313" key="1">
    <source>
        <dbReference type="EMBL" id="KQC30818.1"/>
    </source>
</evidence>
<evidence type="ECO:0008006" key="3">
    <source>
        <dbReference type="Google" id="ProtNLM"/>
    </source>
</evidence>
<dbReference type="OrthoDB" id="1144071at2"/>
<comment type="caution">
    <text evidence="1">The sequence shown here is derived from an EMBL/GenBank/DDBJ whole genome shotgun (WGS) entry which is preliminary data.</text>
</comment>
<keyword evidence="2" id="KW-1185">Reference proteome</keyword>
<name>A0A0Q1DP75_9FLAO</name>
<dbReference type="EMBL" id="LCTZ01000002">
    <property type="protein sequence ID" value="KQC30818.1"/>
    <property type="molecule type" value="Genomic_DNA"/>
</dbReference>
<organism evidence="1 2">
    <name type="scientific">Flagellimonas eckloniae</name>
    <dbReference type="NCBI Taxonomy" id="346185"/>
    <lineage>
        <taxon>Bacteria</taxon>
        <taxon>Pseudomonadati</taxon>
        <taxon>Bacteroidota</taxon>
        <taxon>Flavobacteriia</taxon>
        <taxon>Flavobacteriales</taxon>
        <taxon>Flavobacteriaceae</taxon>
        <taxon>Flagellimonas</taxon>
    </lineage>
</organism>
<proteinExistence type="predicted"/>
<accession>A0A0Q1DP75</accession>
<dbReference type="RefSeq" id="WP_055396170.1">
    <property type="nucleotide sequence ID" value="NZ_LCTZ01000002.1"/>
</dbReference>
<dbReference type="Proteomes" id="UP000050827">
    <property type="component" value="Unassembled WGS sequence"/>
</dbReference>
<dbReference type="STRING" id="346185.AAY42_13680"/>
<gene>
    <name evidence="1" type="ORF">AAY42_13680</name>
</gene>
<evidence type="ECO:0000313" key="2">
    <source>
        <dbReference type="Proteomes" id="UP000050827"/>
    </source>
</evidence>
<dbReference type="PATRIC" id="fig|1547436.3.peg.2824"/>